<dbReference type="KEGG" id="ncon:LC1Nh_0392"/>
<dbReference type="GO" id="GO:0035539">
    <property type="term" value="F:8-oxo-7,8-dihydrodeoxyguanosine triphosphate pyrophosphatase activity"/>
    <property type="evidence" value="ECO:0007669"/>
    <property type="project" value="UniProtKB-EC"/>
</dbReference>
<dbReference type="InterPro" id="IPR000086">
    <property type="entry name" value="NUDIX_hydrolase_dom"/>
</dbReference>
<evidence type="ECO:0000256" key="2">
    <source>
        <dbReference type="ARBA" id="ARBA00005582"/>
    </source>
</evidence>
<comment type="cofactor">
    <cofactor evidence="1">
        <name>Mg(2+)</name>
        <dbReference type="ChEBI" id="CHEBI:18420"/>
    </cofactor>
</comment>
<dbReference type="OrthoDB" id="25379at2157"/>
<feature type="domain" description="Nudix hydrolase" evidence="6">
    <location>
        <begin position="2"/>
        <end position="129"/>
    </location>
</feature>
<keyword evidence="8" id="KW-1185">Reference proteome</keyword>
<name>A0A5Q0UFA9_9ARCH</name>
<protein>
    <submittedName>
        <fullName evidence="7">8-oxo-dGTP diphosphatase</fullName>
        <ecNumber evidence="7">3.6.1.55</ecNumber>
    </submittedName>
</protein>
<comment type="similarity">
    <text evidence="2">Belongs to the Nudix hydrolase family.</text>
</comment>
<dbReference type="EC" id="3.6.1.55" evidence="7"/>
<proteinExistence type="inferred from homology"/>
<evidence type="ECO:0000256" key="1">
    <source>
        <dbReference type="ARBA" id="ARBA00001946"/>
    </source>
</evidence>
<dbReference type="GO" id="GO:0005737">
    <property type="term" value="C:cytoplasm"/>
    <property type="evidence" value="ECO:0007669"/>
    <property type="project" value="TreeGrafter"/>
</dbReference>
<dbReference type="PANTHER" id="PTHR43758">
    <property type="entry name" value="7,8-DIHYDRO-8-OXOGUANINE TRIPHOSPHATASE"/>
    <property type="match status" value="1"/>
</dbReference>
<evidence type="ECO:0000256" key="3">
    <source>
        <dbReference type="ARBA" id="ARBA00022723"/>
    </source>
</evidence>
<dbReference type="InterPro" id="IPR015797">
    <property type="entry name" value="NUDIX_hydrolase-like_dom_sf"/>
</dbReference>
<organism evidence="7 8">
    <name type="scientific">Candidatus Nanohalobium constans</name>
    <dbReference type="NCBI Taxonomy" id="2565781"/>
    <lineage>
        <taxon>Archaea</taxon>
        <taxon>Candidatus Nanohalarchaeota</taxon>
        <taxon>Candidatus Nanohalobia</taxon>
        <taxon>Candidatus Nanohalobiales</taxon>
        <taxon>Candidatus Nanohalobiaceae</taxon>
        <taxon>Candidatus Nanohalobium</taxon>
    </lineage>
</organism>
<dbReference type="GeneID" id="42364776"/>
<dbReference type="PROSITE" id="PS51462">
    <property type="entry name" value="NUDIX"/>
    <property type="match status" value="1"/>
</dbReference>
<dbReference type="GO" id="GO:0046872">
    <property type="term" value="F:metal ion binding"/>
    <property type="evidence" value="ECO:0007669"/>
    <property type="project" value="UniProtKB-KW"/>
</dbReference>
<sequence>MSSKINVSKTLIRNNDGEFLIVKKSSDYGWKADKWELPGGKMEEAEDRFEAAKREIRSEANMEIDDLENVVRMEIEADETVNCFVLYTDSFSGEVELSEEHQDYRWISRDEAREVDWHRDAGYIIPVVENLEYYLERNN</sequence>
<dbReference type="EMBL" id="CP040089">
    <property type="protein sequence ID" value="QGA80293.1"/>
    <property type="molecule type" value="Genomic_DNA"/>
</dbReference>
<reference evidence="8" key="1">
    <citation type="submission" date="2019-05" db="EMBL/GenBank/DDBJ databases">
        <title>Candidatus Nanohalobium constans, a novel model system to study the DPANN nano-sized archaea: genomic and physiological characterization of a nanoarchaeon co-cultured with its chitinotrophic host.</title>
        <authorList>
            <person name="La Cono V."/>
            <person name="Arcadi E."/>
            <person name="Crisafi F."/>
            <person name="Denaro R."/>
            <person name="La Spada G."/>
            <person name="Messina E."/>
            <person name="Smedile F."/>
            <person name="Toshchakov S.V."/>
            <person name="Shevchenko M.A."/>
            <person name="Golyshin P.N."/>
            <person name="Golyshina O.V."/>
            <person name="Ferrer M."/>
            <person name="Rohde M."/>
            <person name="Mushegian A."/>
            <person name="Sorokin D.Y."/>
            <person name="Giuliano L."/>
            <person name="Yakimov M.M."/>
        </authorList>
    </citation>
    <scope>NUCLEOTIDE SEQUENCE [LARGE SCALE GENOMIC DNA]</scope>
    <source>
        <strain evidence="8">LC1Nh</strain>
    </source>
</reference>
<dbReference type="Proteomes" id="UP000377803">
    <property type="component" value="Chromosome"/>
</dbReference>
<dbReference type="Pfam" id="PF00293">
    <property type="entry name" value="NUDIX"/>
    <property type="match status" value="1"/>
</dbReference>
<dbReference type="SUPFAM" id="SSF55811">
    <property type="entry name" value="Nudix"/>
    <property type="match status" value="1"/>
</dbReference>
<evidence type="ECO:0000256" key="5">
    <source>
        <dbReference type="ARBA" id="ARBA00022842"/>
    </source>
</evidence>
<dbReference type="RefSeq" id="WP_153550032.1">
    <property type="nucleotide sequence ID" value="NZ_CP040089.1"/>
</dbReference>
<evidence type="ECO:0000313" key="7">
    <source>
        <dbReference type="EMBL" id="QGA80293.1"/>
    </source>
</evidence>
<evidence type="ECO:0000259" key="6">
    <source>
        <dbReference type="PROSITE" id="PS51462"/>
    </source>
</evidence>
<accession>A0A5Q0UFA9</accession>
<dbReference type="PANTHER" id="PTHR43758:SF8">
    <property type="entry name" value="8-OXO-DGTP DIPHOSPHATASE YTKD-RELATED"/>
    <property type="match status" value="1"/>
</dbReference>
<dbReference type="AlphaFoldDB" id="A0A5Q0UFA9"/>
<keyword evidence="4 7" id="KW-0378">Hydrolase</keyword>
<evidence type="ECO:0000256" key="4">
    <source>
        <dbReference type="ARBA" id="ARBA00022801"/>
    </source>
</evidence>
<dbReference type="Gene3D" id="3.90.79.10">
    <property type="entry name" value="Nucleoside Triphosphate Pyrophosphohydrolase"/>
    <property type="match status" value="1"/>
</dbReference>
<evidence type="ECO:0000313" key="8">
    <source>
        <dbReference type="Proteomes" id="UP000377803"/>
    </source>
</evidence>
<gene>
    <name evidence="7" type="primary">mutT</name>
    <name evidence="7" type="ORF">LC1Nh_0392</name>
</gene>
<keyword evidence="3" id="KW-0479">Metal-binding</keyword>
<keyword evidence="5" id="KW-0460">Magnesium</keyword>